<comment type="caution">
    <text evidence="1">The sequence shown here is derived from an EMBL/GenBank/DDBJ whole genome shotgun (WGS) entry which is preliminary data.</text>
</comment>
<sequence length="208" mass="23616">MTVNIKCNYTIEIPNCNMETLTAAFRKVLILFLRDFVLVILNKFATEYMNQKIKPFKCKKCGNNEEFIWKTRRTKNTKITTIFGDIILGQMQVQCKNCGKKLYITRKLLEIAPRKSMSEGTKKILALLGSLTSFRISEKILKMVGVAINKMKVWRCVQEVGAEIGFDLDPKESARGEADGTGIPIQGIKKRGRELKVFIQEKIGAECA</sequence>
<proteinExistence type="predicted"/>
<name>A0A133VKK2_9EURY</name>
<dbReference type="Proteomes" id="UP000070263">
    <property type="component" value="Unassembled WGS sequence"/>
</dbReference>
<reference evidence="1 2" key="1">
    <citation type="journal article" date="2016" name="Sci. Rep.">
        <title>Metabolic traits of an uncultured archaeal lineage -MSBL1- from brine pools of the Red Sea.</title>
        <authorList>
            <person name="Mwirichia R."/>
            <person name="Alam I."/>
            <person name="Rashid M."/>
            <person name="Vinu M."/>
            <person name="Ba-Alawi W."/>
            <person name="Anthony Kamau A."/>
            <person name="Kamanda Ngugi D."/>
            <person name="Goker M."/>
            <person name="Klenk H.P."/>
            <person name="Bajic V."/>
            <person name="Stingl U."/>
        </authorList>
    </citation>
    <scope>NUCLEOTIDE SEQUENCE [LARGE SCALE GENOMIC DNA]</scope>
    <source>
        <strain evidence="1">SCGC-AAA382A20</strain>
    </source>
</reference>
<evidence type="ECO:0000313" key="1">
    <source>
        <dbReference type="EMBL" id="KXB06965.1"/>
    </source>
</evidence>
<evidence type="ECO:0000313" key="2">
    <source>
        <dbReference type="Proteomes" id="UP000070263"/>
    </source>
</evidence>
<dbReference type="EMBL" id="LHYE01000022">
    <property type="protein sequence ID" value="KXB06965.1"/>
    <property type="molecule type" value="Genomic_DNA"/>
</dbReference>
<gene>
    <name evidence="1" type="ORF">AKJ51_02370</name>
</gene>
<dbReference type="AlphaFoldDB" id="A0A133VKK2"/>
<organism evidence="1 2">
    <name type="scientific">candidate division MSBL1 archaeon SCGC-AAA382A20</name>
    <dbReference type="NCBI Taxonomy" id="1698280"/>
    <lineage>
        <taxon>Archaea</taxon>
        <taxon>Methanobacteriati</taxon>
        <taxon>Methanobacteriota</taxon>
        <taxon>candidate division MSBL1</taxon>
    </lineage>
</organism>
<accession>A0A133VKK2</accession>
<evidence type="ECO:0008006" key="3">
    <source>
        <dbReference type="Google" id="ProtNLM"/>
    </source>
</evidence>
<keyword evidence="2" id="KW-1185">Reference proteome</keyword>
<protein>
    <recommendedName>
        <fullName evidence="3">Transposase</fullName>
    </recommendedName>
</protein>